<dbReference type="RefSeq" id="WP_182494079.1">
    <property type="nucleotide sequence ID" value="NZ_JACJIS010000003.1"/>
</dbReference>
<name>A0ABR6DS79_9FLAO</name>
<protein>
    <recommendedName>
        <fullName evidence="3">DUF695 domain-containing protein</fullName>
    </recommendedName>
</protein>
<dbReference type="Proteomes" id="UP000555003">
    <property type="component" value="Unassembled WGS sequence"/>
</dbReference>
<gene>
    <name evidence="1" type="ORF">GGR22_002739</name>
</gene>
<keyword evidence="2" id="KW-1185">Reference proteome</keyword>
<evidence type="ECO:0000313" key="2">
    <source>
        <dbReference type="Proteomes" id="UP000555003"/>
    </source>
</evidence>
<proteinExistence type="predicted"/>
<evidence type="ECO:0000313" key="1">
    <source>
        <dbReference type="EMBL" id="MBA9074566.1"/>
    </source>
</evidence>
<comment type="caution">
    <text evidence="1">The sequence shown here is derived from an EMBL/GenBank/DDBJ whole genome shotgun (WGS) entry which is preliminary data.</text>
</comment>
<organism evidence="1 2">
    <name type="scientific">Flavobacterium gossypii</name>
    <dbReference type="NCBI Taxonomy" id="1646119"/>
    <lineage>
        <taxon>Bacteria</taxon>
        <taxon>Pseudomonadati</taxon>
        <taxon>Bacteroidota</taxon>
        <taxon>Flavobacteriia</taxon>
        <taxon>Flavobacteriales</taxon>
        <taxon>Flavobacteriaceae</taxon>
        <taxon>Flavobacterium</taxon>
    </lineage>
</organism>
<evidence type="ECO:0008006" key="3">
    <source>
        <dbReference type="Google" id="ProtNLM"/>
    </source>
</evidence>
<reference evidence="1 2" key="1">
    <citation type="submission" date="2020-08" db="EMBL/GenBank/DDBJ databases">
        <title>Genomic Encyclopedia of Type Strains, Phase IV (KMG-IV): sequencing the most valuable type-strain genomes for metagenomic binning, comparative biology and taxonomic classification.</title>
        <authorList>
            <person name="Goeker M."/>
        </authorList>
    </citation>
    <scope>NUCLEOTIDE SEQUENCE [LARGE SCALE GENOMIC DNA]</scope>
    <source>
        <strain evidence="1 2">DSM 100397</strain>
    </source>
</reference>
<dbReference type="EMBL" id="JACJIS010000003">
    <property type="protein sequence ID" value="MBA9074566.1"/>
    <property type="molecule type" value="Genomic_DNA"/>
</dbReference>
<accession>A0ABR6DS79</accession>
<sequence length="186" mass="22193">MQDKITSVCFYKAWHESVKDDKKLLSEIWRKSHVYTSHVFSQDGILHTVAQKLQLLYYSNYYYLDAVFYKPEDVIKENEFWFKDIRIAFEHENNFRSGLYKEVSHLLTTNADLKVLVSYPNGEINDELEYLHSIISKSRQAKAISDDQSFLIILGYENEFEWQGWIYNENKWSDISDNQTQCFQSI</sequence>